<dbReference type="Proteomes" id="UP000448038">
    <property type="component" value="Unassembled WGS sequence"/>
</dbReference>
<evidence type="ECO:0000313" key="3">
    <source>
        <dbReference type="Proteomes" id="UP000448038"/>
    </source>
</evidence>
<feature type="transmembrane region" description="Helical" evidence="1">
    <location>
        <begin position="20"/>
        <end position="40"/>
    </location>
</feature>
<proteinExistence type="predicted"/>
<gene>
    <name evidence="2" type="ORF">GNP88_18465</name>
</gene>
<evidence type="ECO:0000313" key="2">
    <source>
        <dbReference type="EMBL" id="MUK51121.1"/>
    </source>
</evidence>
<evidence type="ECO:0000256" key="1">
    <source>
        <dbReference type="SAM" id="Phobius"/>
    </source>
</evidence>
<feature type="transmembrane region" description="Helical" evidence="1">
    <location>
        <begin position="68"/>
        <end position="90"/>
    </location>
</feature>
<name>A0A844P6V9_ALIFS</name>
<keyword evidence="1" id="KW-1133">Transmembrane helix</keyword>
<reference evidence="2 3" key="1">
    <citation type="submission" date="2019-11" db="EMBL/GenBank/DDBJ databases">
        <title>Using colonization assays and comparative genomics to discover symbiosis behaviors and factors in Vibrio fischeri.</title>
        <authorList>
            <person name="Bongrand C."/>
            <person name="Moriano-Gutierrez S."/>
            <person name="Arevalo P."/>
            <person name="Mcfall-Ngai M."/>
            <person name="Visick K."/>
            <person name="Polz M.F."/>
            <person name="Ruby E.G."/>
        </authorList>
    </citation>
    <scope>NUCLEOTIDE SEQUENCE [LARGE SCALE GENOMIC DNA]</scope>
    <source>
        <strain evidence="3">emors.4.1</strain>
    </source>
</reference>
<protein>
    <submittedName>
        <fullName evidence="2">Uncharacterized protein</fullName>
    </submittedName>
</protein>
<comment type="caution">
    <text evidence="2">The sequence shown here is derived from an EMBL/GenBank/DDBJ whole genome shotgun (WGS) entry which is preliminary data.</text>
</comment>
<organism evidence="2 3">
    <name type="scientific">Aliivibrio fischeri</name>
    <name type="common">Vibrio fischeri</name>
    <dbReference type="NCBI Taxonomy" id="668"/>
    <lineage>
        <taxon>Bacteria</taxon>
        <taxon>Pseudomonadati</taxon>
        <taxon>Pseudomonadota</taxon>
        <taxon>Gammaproteobacteria</taxon>
        <taxon>Vibrionales</taxon>
        <taxon>Vibrionaceae</taxon>
        <taxon>Aliivibrio</taxon>
    </lineage>
</organism>
<dbReference type="EMBL" id="WOBN01000036">
    <property type="protein sequence ID" value="MUK51121.1"/>
    <property type="molecule type" value="Genomic_DNA"/>
</dbReference>
<keyword evidence="1" id="KW-0472">Membrane</keyword>
<dbReference type="RefSeq" id="WP_155656599.1">
    <property type="nucleotide sequence ID" value="NZ_WOBN01000036.1"/>
</dbReference>
<accession>A0A844P6V9</accession>
<keyword evidence="1" id="KW-0812">Transmembrane</keyword>
<dbReference type="AlphaFoldDB" id="A0A844P6V9"/>
<sequence length="119" mass="14082">MVNAYSILKLLETIADFVRIFFIISAVQVSIFVFALYRIFTSKDAENMDIHQWQLIMTEKWEASMNNVLHMFAIVIIYLAITTIPMFIMWKNKSHPYRQCKECRSLKNNEAQEPLNTEK</sequence>